<evidence type="ECO:0000313" key="3">
    <source>
        <dbReference type="EMBL" id="PIP19238.1"/>
    </source>
</evidence>
<dbReference type="InterPro" id="IPR024618">
    <property type="entry name" value="DUF3857"/>
</dbReference>
<name>A0A2G9YJ20_9BACT</name>
<gene>
    <name evidence="3" type="ORF">COX41_03930</name>
</gene>
<dbReference type="InterPro" id="IPR011990">
    <property type="entry name" value="TPR-like_helical_dom_sf"/>
</dbReference>
<dbReference type="InterPro" id="IPR002931">
    <property type="entry name" value="Transglutaminase-like"/>
</dbReference>
<sequence>MKERVMRILDIDKKTIVFFILIFLSGCDQKAVVWPPVSQKRVMLWPPLAKATSQKASEISPQEYTRKSDVYYKGAVAQYKRLIIQGKDASKLSFELGRLYFNHGEYNLAVEAFKRSDAHSVGKMLALAYYRMGNFTDALEIFNREKSLDDEGRYYYGLTAERLNLFDQALKTYKEIKGAEFKSKAALRLEEIERQTGIINIKDADPQAAKILLAAPDAKLYPQAGALILLASESIEITERNTQESNMHYLVKILNERGKENFAEAAIEYDSTFEKIELEYARTIKPDGKVVYVGSRHIRDVTKYLNFPLYSNARVFIISFPEVTMGAALEYKIKIKRSQLVNKKDFFLSYPVQAYEPVIAAEFSVILPKGRNLRMKVINEEYNDFGANLNAAKEEKGGNLIYRWQFKNIPQIIPEPNMPAEVEVNPTMLLSTFTGWQDVYSWWWKLARDKIKADSSIKKLIKRLIRGKFSDLDKARAIYNFCAKDIRYVAVEYGQAGYEPHSASDIFKNKYGDCKDQAILLVAMLREAGLSASPVLIATKEYYNLNKDFPSALFNHCIAALSLKNKIIFLDPTAETCSFGDLPLGDQDRKVLVFKERGYNIEEIPFYPEGHNLVRQELKLRVNEDESVAGTKINITLGTYNQTQRYWLLYTQPELIEDALKNVIQDISIGAKLDKYNIENLGDLNNPVVLSYSFHGPEYFTKAGLLRIMPQLASIDTSLVVKESRRYPIDFGLLDRRESWLEITIPKNFVLKYMPDNIKIDNPWFSFSQEYFFKDNKICLRQLNQDKTDKITQKEYASFKSLMENLARLIKQRIVLEKIR</sequence>
<dbReference type="SUPFAM" id="SSF54001">
    <property type="entry name" value="Cysteine proteinases"/>
    <property type="match status" value="1"/>
</dbReference>
<dbReference type="Proteomes" id="UP000231292">
    <property type="component" value="Unassembled WGS sequence"/>
</dbReference>
<dbReference type="Gene3D" id="2.60.120.1130">
    <property type="match status" value="1"/>
</dbReference>
<accession>A0A2G9YJ20</accession>
<dbReference type="PROSITE" id="PS51257">
    <property type="entry name" value="PROKAR_LIPOPROTEIN"/>
    <property type="match status" value="1"/>
</dbReference>
<dbReference type="Gene3D" id="2.60.40.3140">
    <property type="match status" value="1"/>
</dbReference>
<dbReference type="Pfam" id="PF13432">
    <property type="entry name" value="TPR_16"/>
    <property type="match status" value="2"/>
</dbReference>
<dbReference type="Pfam" id="PF01841">
    <property type="entry name" value="Transglut_core"/>
    <property type="match status" value="1"/>
</dbReference>
<dbReference type="Pfam" id="PF12969">
    <property type="entry name" value="DUF3857"/>
    <property type="match status" value="1"/>
</dbReference>
<dbReference type="SUPFAM" id="SSF48452">
    <property type="entry name" value="TPR-like"/>
    <property type="match status" value="1"/>
</dbReference>
<evidence type="ECO:0000259" key="1">
    <source>
        <dbReference type="Pfam" id="PF01841"/>
    </source>
</evidence>
<protein>
    <recommendedName>
        <fullName evidence="5">DUF3857 domain-containing protein</fullName>
    </recommendedName>
</protein>
<dbReference type="EMBL" id="PCRK01000096">
    <property type="protein sequence ID" value="PIP19238.1"/>
    <property type="molecule type" value="Genomic_DNA"/>
</dbReference>
<evidence type="ECO:0000259" key="2">
    <source>
        <dbReference type="Pfam" id="PF12969"/>
    </source>
</evidence>
<organism evidence="3 4">
    <name type="scientific">Candidatus Sherwoodlollariibacterium unditelluris</name>
    <dbReference type="NCBI Taxonomy" id="1974757"/>
    <lineage>
        <taxon>Bacteria</taxon>
        <taxon>Pseudomonadati</taxon>
        <taxon>Candidatus Omnitrophota</taxon>
        <taxon>Candidatus Sherwoodlollariibacterium</taxon>
    </lineage>
</organism>
<comment type="caution">
    <text evidence="3">The sequence shown here is derived from an EMBL/GenBank/DDBJ whole genome shotgun (WGS) entry which is preliminary data.</text>
</comment>
<feature type="domain" description="DUF3857" evidence="2">
    <location>
        <begin position="241"/>
        <end position="411"/>
    </location>
</feature>
<dbReference type="AlphaFoldDB" id="A0A2G9YJ20"/>
<dbReference type="Gene3D" id="1.25.40.10">
    <property type="entry name" value="Tetratricopeptide repeat domain"/>
    <property type="match status" value="1"/>
</dbReference>
<proteinExistence type="predicted"/>
<feature type="domain" description="Transglutaminase-like" evidence="1">
    <location>
        <begin position="459"/>
        <end position="535"/>
    </location>
</feature>
<dbReference type="Gene3D" id="3.10.620.30">
    <property type="match status" value="1"/>
</dbReference>
<evidence type="ECO:0008006" key="5">
    <source>
        <dbReference type="Google" id="ProtNLM"/>
    </source>
</evidence>
<evidence type="ECO:0000313" key="4">
    <source>
        <dbReference type="Proteomes" id="UP000231292"/>
    </source>
</evidence>
<reference evidence="3 4" key="1">
    <citation type="submission" date="2017-09" db="EMBL/GenBank/DDBJ databases">
        <title>Depth-based differentiation of microbial function through sediment-hosted aquifers and enrichment of novel symbionts in the deep terrestrial subsurface.</title>
        <authorList>
            <person name="Probst A.J."/>
            <person name="Ladd B."/>
            <person name="Jarett J.K."/>
            <person name="Geller-Mcgrath D.E."/>
            <person name="Sieber C.M."/>
            <person name="Emerson J.B."/>
            <person name="Anantharaman K."/>
            <person name="Thomas B.C."/>
            <person name="Malmstrom R."/>
            <person name="Stieglmeier M."/>
            <person name="Klingl A."/>
            <person name="Woyke T."/>
            <person name="Ryan C.M."/>
            <person name="Banfield J.F."/>
        </authorList>
    </citation>
    <scope>NUCLEOTIDE SEQUENCE [LARGE SCALE GENOMIC DNA]</scope>
    <source>
        <strain evidence="3">CG23_combo_of_CG06-09_8_20_14_all_41_10</strain>
    </source>
</reference>
<dbReference type="InterPro" id="IPR038765">
    <property type="entry name" value="Papain-like_cys_pep_sf"/>
</dbReference>